<dbReference type="GO" id="GO:0008017">
    <property type="term" value="F:microtubule binding"/>
    <property type="evidence" value="ECO:0007669"/>
    <property type="project" value="TreeGrafter"/>
</dbReference>
<keyword evidence="6" id="KW-1003">Cell membrane</keyword>
<dbReference type="GO" id="GO:0040038">
    <property type="term" value="P:polar body extrusion after meiotic divisions"/>
    <property type="evidence" value="ECO:0007669"/>
    <property type="project" value="TreeGrafter"/>
</dbReference>
<keyword evidence="10" id="KW-0472">Membrane</keyword>
<dbReference type="GO" id="GO:0003779">
    <property type="term" value="F:actin binding"/>
    <property type="evidence" value="ECO:0007669"/>
    <property type="project" value="UniProtKB-KW"/>
</dbReference>
<reference evidence="16 17" key="1">
    <citation type="submission" date="2020-02" db="EMBL/GenBank/DDBJ databases">
        <authorList>
            <person name="Ferguson B K."/>
        </authorList>
    </citation>
    <scope>NUCLEOTIDE SEQUENCE [LARGE SCALE GENOMIC DNA]</scope>
</reference>
<evidence type="ECO:0000256" key="11">
    <source>
        <dbReference type="ARBA" id="ARBA00023203"/>
    </source>
</evidence>
<dbReference type="GO" id="GO:0036089">
    <property type="term" value="P:cleavage furrow formation"/>
    <property type="evidence" value="ECO:0007669"/>
    <property type="project" value="TreeGrafter"/>
</dbReference>
<comment type="similarity">
    <text evidence="4">Belongs to the spire family.</text>
</comment>
<name>A0A6H5HHS0_9HEMI</name>
<evidence type="ECO:0000256" key="7">
    <source>
        <dbReference type="ARBA" id="ARBA00022490"/>
    </source>
</evidence>
<keyword evidence="12" id="KW-0206">Cytoskeleton</keyword>
<keyword evidence="8" id="KW-0677">Repeat</keyword>
<dbReference type="PANTHER" id="PTHR21345">
    <property type="entry name" value="SPIRE"/>
    <property type="match status" value="1"/>
</dbReference>
<evidence type="ECO:0000259" key="15">
    <source>
        <dbReference type="Pfam" id="PF16474"/>
    </source>
</evidence>
<organism evidence="16 17">
    <name type="scientific">Nesidiocoris tenuis</name>
    <dbReference type="NCBI Taxonomy" id="355587"/>
    <lineage>
        <taxon>Eukaryota</taxon>
        <taxon>Metazoa</taxon>
        <taxon>Ecdysozoa</taxon>
        <taxon>Arthropoda</taxon>
        <taxon>Hexapoda</taxon>
        <taxon>Insecta</taxon>
        <taxon>Pterygota</taxon>
        <taxon>Neoptera</taxon>
        <taxon>Paraneoptera</taxon>
        <taxon>Hemiptera</taxon>
        <taxon>Heteroptera</taxon>
        <taxon>Panheteroptera</taxon>
        <taxon>Cimicomorpha</taxon>
        <taxon>Miridae</taxon>
        <taxon>Dicyphina</taxon>
        <taxon>Nesidiocoris</taxon>
    </lineage>
</organism>
<evidence type="ECO:0000256" key="14">
    <source>
        <dbReference type="SAM" id="MobiDB-lite"/>
    </source>
</evidence>
<feature type="region of interest" description="Disordered" evidence="14">
    <location>
        <begin position="361"/>
        <end position="381"/>
    </location>
</feature>
<feature type="domain" description="KIND" evidence="15">
    <location>
        <begin position="100"/>
        <end position="148"/>
    </location>
</feature>
<evidence type="ECO:0000256" key="3">
    <source>
        <dbReference type="ARBA" id="ARBA00004413"/>
    </source>
</evidence>
<dbReference type="GO" id="GO:0005938">
    <property type="term" value="C:cell cortex"/>
    <property type="evidence" value="ECO:0007669"/>
    <property type="project" value="TreeGrafter"/>
</dbReference>
<evidence type="ECO:0000256" key="6">
    <source>
        <dbReference type="ARBA" id="ARBA00022475"/>
    </source>
</evidence>
<dbReference type="Pfam" id="PF16474">
    <property type="entry name" value="KIND"/>
    <property type="match status" value="1"/>
</dbReference>
<evidence type="ECO:0000256" key="5">
    <source>
        <dbReference type="ARBA" id="ARBA00022448"/>
    </source>
</evidence>
<evidence type="ECO:0000313" key="16">
    <source>
        <dbReference type="EMBL" id="CAB0016320.1"/>
    </source>
</evidence>
<keyword evidence="17" id="KW-1185">Reference proteome</keyword>
<proteinExistence type="inferred from homology"/>
<accession>A0A6H5HHS0</accession>
<dbReference type="GO" id="GO:0030041">
    <property type="term" value="P:actin filament polymerization"/>
    <property type="evidence" value="ECO:0007669"/>
    <property type="project" value="TreeGrafter"/>
</dbReference>
<feature type="compositionally biased region" description="Acidic residues" evidence="14">
    <location>
        <begin position="418"/>
        <end position="433"/>
    </location>
</feature>
<evidence type="ECO:0000256" key="9">
    <source>
        <dbReference type="ARBA" id="ARBA00022927"/>
    </source>
</evidence>
<evidence type="ECO:0000256" key="1">
    <source>
        <dbReference type="ARBA" id="ARBA00004180"/>
    </source>
</evidence>
<dbReference type="GO" id="GO:0051639">
    <property type="term" value="P:actin filament network formation"/>
    <property type="evidence" value="ECO:0007669"/>
    <property type="project" value="TreeGrafter"/>
</dbReference>
<evidence type="ECO:0000313" key="17">
    <source>
        <dbReference type="Proteomes" id="UP000479000"/>
    </source>
</evidence>
<dbReference type="InterPro" id="IPR029901">
    <property type="entry name" value="Spire"/>
</dbReference>
<dbReference type="GO" id="GO:0051295">
    <property type="term" value="P:establishment of meiotic spindle localization"/>
    <property type="evidence" value="ECO:0007669"/>
    <property type="project" value="TreeGrafter"/>
</dbReference>
<dbReference type="GO" id="GO:0030659">
    <property type="term" value="C:cytoplasmic vesicle membrane"/>
    <property type="evidence" value="ECO:0007669"/>
    <property type="project" value="UniProtKB-SubCell"/>
</dbReference>
<evidence type="ECO:0000256" key="2">
    <source>
        <dbReference type="ARBA" id="ARBA00004245"/>
    </source>
</evidence>
<comment type="subcellular location">
    <subcellularLocation>
        <location evidence="3">Cell membrane</location>
        <topology evidence="3">Peripheral membrane protein</topology>
        <orientation evidence="3">Cytoplasmic side</orientation>
    </subcellularLocation>
    <subcellularLocation>
        <location evidence="2">Cytoplasm</location>
        <location evidence="2">Cytoskeleton</location>
    </subcellularLocation>
    <subcellularLocation>
        <location evidence="1">Cytoplasmic vesicle membrane</location>
        <topology evidence="1">Peripheral membrane protein</topology>
        <orientation evidence="1">Cytoplasmic side</orientation>
    </subcellularLocation>
</comment>
<evidence type="ECO:0000256" key="8">
    <source>
        <dbReference type="ARBA" id="ARBA00022737"/>
    </source>
</evidence>
<dbReference type="Gene3D" id="1.10.510.10">
    <property type="entry name" value="Transferase(Phosphotransferase) domain 1"/>
    <property type="match status" value="1"/>
</dbReference>
<dbReference type="GO" id="GO:0005856">
    <property type="term" value="C:cytoskeleton"/>
    <property type="evidence" value="ECO:0007669"/>
    <property type="project" value="UniProtKB-SubCell"/>
</dbReference>
<feature type="region of interest" description="Disordered" evidence="14">
    <location>
        <begin position="400"/>
        <end position="437"/>
    </location>
</feature>
<keyword evidence="7" id="KW-0963">Cytoplasm</keyword>
<dbReference type="GO" id="GO:0005886">
    <property type="term" value="C:plasma membrane"/>
    <property type="evidence" value="ECO:0007669"/>
    <property type="project" value="UniProtKB-SubCell"/>
</dbReference>
<evidence type="ECO:0000256" key="10">
    <source>
        <dbReference type="ARBA" id="ARBA00023136"/>
    </source>
</evidence>
<evidence type="ECO:0000256" key="4">
    <source>
        <dbReference type="ARBA" id="ARBA00010956"/>
    </source>
</evidence>
<dbReference type="Proteomes" id="UP000479000">
    <property type="component" value="Unassembled WGS sequence"/>
</dbReference>
<dbReference type="InterPro" id="IPR011019">
    <property type="entry name" value="KIND_dom"/>
</dbReference>
<dbReference type="PANTHER" id="PTHR21345:SF3">
    <property type="entry name" value="PROTEIN SPIRE"/>
    <property type="match status" value="1"/>
</dbReference>
<keyword evidence="5" id="KW-0813">Transport</keyword>
<keyword evidence="9" id="KW-0653">Protein transport</keyword>
<dbReference type="GO" id="GO:0015031">
    <property type="term" value="P:protein transport"/>
    <property type="evidence" value="ECO:0007669"/>
    <property type="project" value="UniProtKB-KW"/>
</dbReference>
<dbReference type="GO" id="GO:0048193">
    <property type="term" value="P:Golgi vesicle transport"/>
    <property type="evidence" value="ECO:0007669"/>
    <property type="project" value="TreeGrafter"/>
</dbReference>
<evidence type="ECO:0000256" key="12">
    <source>
        <dbReference type="ARBA" id="ARBA00023212"/>
    </source>
</evidence>
<keyword evidence="11" id="KW-0009">Actin-binding</keyword>
<evidence type="ECO:0000256" key="13">
    <source>
        <dbReference type="ARBA" id="ARBA00023329"/>
    </source>
</evidence>
<dbReference type="AlphaFoldDB" id="A0A6H5HHS0"/>
<gene>
    <name evidence="16" type="ORF">NTEN_LOCUS20537</name>
</gene>
<dbReference type="EMBL" id="CADCXU010030258">
    <property type="protein sequence ID" value="CAB0016320.1"/>
    <property type="molecule type" value="Genomic_DNA"/>
</dbReference>
<keyword evidence="13" id="KW-0968">Cytoplasmic vesicle</keyword>
<protein>
    <recommendedName>
        <fullName evidence="15">KIND domain-containing protein</fullName>
    </recommendedName>
</protein>
<sequence>MGFVLNLVHPAGGSSGVRVFKKKIRLVAVKNIHSDENRTYHYFRRMRIPYTNRPLHHQLQNTVDHLVFSWERSFLWISGVRSCGRCSMQLVFQTGAGTCTSALHSLSIVVTGLGIALYEALDFGLDSEEERELSPELERLIKVITARAPSQVTMSKVQLQGARIQLPPIQSQLKYIQDTVTMDTSPLPSIVDSCLLSIYRKTITKIHPRQPQKFNNQAKNIRFPNHSTSCGTIYLVLLLQTVPVSTAFKSHHKDYKSIHVLRPDLGFIRWMTHPPTWPTFSRLVNRAIHTEIPKYLFGRISSKILISLDTHVEKDHADGVSLVGNKLPKLVRKPLNGNALKLCSGASIAEADRFIRSREAQKVAHVGPRGTTKDPRGPSVQPQVGIRFLARASRLIFDALQTSGPRPTRNQERHHNETDDEGIVGDSGDCDDESQPHGSSLSVVLQIHYRFRSKANESLGPRFRTDIIHIVLHFSKHAGSTADNSSKVPVMRSLRPVKIDTKTLYVQSTWAAGKRRKPTRTIEPSVGRSWPKPSNFTRFCKKSARGKSGNISTRRITLTNSG</sequence>
<dbReference type="GO" id="GO:0045010">
    <property type="term" value="P:actin nucleation"/>
    <property type="evidence" value="ECO:0007669"/>
    <property type="project" value="InterPro"/>
</dbReference>